<gene>
    <name evidence="1" type="ORF">EVAR_27783_1</name>
</gene>
<accession>A0A4C1VC40</accession>
<proteinExistence type="predicted"/>
<dbReference type="AlphaFoldDB" id="A0A4C1VC40"/>
<sequence length="87" mass="9658">MATAAYGHSQAYWSHQCVVGFLGRNKISNREKSEVMDGECGDGGGIRMTEGALPFRHPIPRPSVWATGTLIHWTKGNNDRYYFASVL</sequence>
<organism evidence="1 2">
    <name type="scientific">Eumeta variegata</name>
    <name type="common">Bagworm moth</name>
    <name type="synonym">Eumeta japonica</name>
    <dbReference type="NCBI Taxonomy" id="151549"/>
    <lineage>
        <taxon>Eukaryota</taxon>
        <taxon>Metazoa</taxon>
        <taxon>Ecdysozoa</taxon>
        <taxon>Arthropoda</taxon>
        <taxon>Hexapoda</taxon>
        <taxon>Insecta</taxon>
        <taxon>Pterygota</taxon>
        <taxon>Neoptera</taxon>
        <taxon>Endopterygota</taxon>
        <taxon>Lepidoptera</taxon>
        <taxon>Glossata</taxon>
        <taxon>Ditrysia</taxon>
        <taxon>Tineoidea</taxon>
        <taxon>Psychidae</taxon>
        <taxon>Oiketicinae</taxon>
        <taxon>Eumeta</taxon>
    </lineage>
</organism>
<evidence type="ECO:0000313" key="1">
    <source>
        <dbReference type="EMBL" id="GBP35862.1"/>
    </source>
</evidence>
<dbReference type="Proteomes" id="UP000299102">
    <property type="component" value="Unassembled WGS sequence"/>
</dbReference>
<keyword evidence="2" id="KW-1185">Reference proteome</keyword>
<reference evidence="1 2" key="1">
    <citation type="journal article" date="2019" name="Commun. Biol.">
        <title>The bagworm genome reveals a unique fibroin gene that provides high tensile strength.</title>
        <authorList>
            <person name="Kono N."/>
            <person name="Nakamura H."/>
            <person name="Ohtoshi R."/>
            <person name="Tomita M."/>
            <person name="Numata K."/>
            <person name="Arakawa K."/>
        </authorList>
    </citation>
    <scope>NUCLEOTIDE SEQUENCE [LARGE SCALE GENOMIC DNA]</scope>
</reference>
<evidence type="ECO:0000313" key="2">
    <source>
        <dbReference type="Proteomes" id="UP000299102"/>
    </source>
</evidence>
<comment type="caution">
    <text evidence="1">The sequence shown here is derived from an EMBL/GenBank/DDBJ whole genome shotgun (WGS) entry which is preliminary data.</text>
</comment>
<dbReference type="EMBL" id="BGZK01000310">
    <property type="protein sequence ID" value="GBP35862.1"/>
    <property type="molecule type" value="Genomic_DNA"/>
</dbReference>
<name>A0A4C1VC40_EUMVA</name>
<protein>
    <submittedName>
        <fullName evidence="1">Uncharacterized protein</fullName>
    </submittedName>
</protein>